<protein>
    <submittedName>
        <fullName evidence="5">Glycerate kinase</fullName>
    </submittedName>
</protein>
<evidence type="ECO:0000256" key="1">
    <source>
        <dbReference type="ARBA" id="ARBA00006284"/>
    </source>
</evidence>
<accession>A0ABW0FB20</accession>
<dbReference type="InterPro" id="IPR036129">
    <property type="entry name" value="Glycerate_kinase_sf"/>
</dbReference>
<dbReference type="InterPro" id="IPR018193">
    <property type="entry name" value="Glyc_kinase_flavodox-like_fold"/>
</dbReference>
<keyword evidence="3 4" id="KW-0418">Kinase</keyword>
<evidence type="ECO:0000313" key="6">
    <source>
        <dbReference type="Proteomes" id="UP001595937"/>
    </source>
</evidence>
<dbReference type="Pfam" id="PF02595">
    <property type="entry name" value="Gly_kinase"/>
    <property type="match status" value="1"/>
</dbReference>
<dbReference type="GO" id="GO:0016301">
    <property type="term" value="F:kinase activity"/>
    <property type="evidence" value="ECO:0007669"/>
    <property type="project" value="UniProtKB-KW"/>
</dbReference>
<evidence type="ECO:0000256" key="2">
    <source>
        <dbReference type="ARBA" id="ARBA00022679"/>
    </source>
</evidence>
<dbReference type="Gene3D" id="3.40.50.10350">
    <property type="entry name" value="Glycerate kinase, domain 1"/>
    <property type="match status" value="1"/>
</dbReference>
<evidence type="ECO:0000256" key="4">
    <source>
        <dbReference type="PIRNR" id="PIRNR006078"/>
    </source>
</evidence>
<reference evidence="6" key="1">
    <citation type="journal article" date="2019" name="Int. J. Syst. Evol. Microbiol.">
        <title>The Global Catalogue of Microorganisms (GCM) 10K type strain sequencing project: providing services to taxonomists for standard genome sequencing and annotation.</title>
        <authorList>
            <consortium name="The Broad Institute Genomics Platform"/>
            <consortium name="The Broad Institute Genome Sequencing Center for Infectious Disease"/>
            <person name="Wu L."/>
            <person name="Ma J."/>
        </authorList>
    </citation>
    <scope>NUCLEOTIDE SEQUENCE [LARGE SCALE GENOMIC DNA]</scope>
    <source>
        <strain evidence="6">CGMCC 1.16455</strain>
    </source>
</reference>
<dbReference type="InterPro" id="IPR004381">
    <property type="entry name" value="Glycerate_kinase"/>
</dbReference>
<proteinExistence type="inferred from homology"/>
<dbReference type="EMBL" id="JBHSLN010000004">
    <property type="protein sequence ID" value="MFC5296156.1"/>
    <property type="molecule type" value="Genomic_DNA"/>
</dbReference>
<evidence type="ECO:0000313" key="5">
    <source>
        <dbReference type="EMBL" id="MFC5296156.1"/>
    </source>
</evidence>
<evidence type="ECO:0000256" key="3">
    <source>
        <dbReference type="ARBA" id="ARBA00022777"/>
    </source>
</evidence>
<organism evidence="5 6">
    <name type="scientific">Brachybacterium tyrofermentans</name>
    <dbReference type="NCBI Taxonomy" id="47848"/>
    <lineage>
        <taxon>Bacteria</taxon>
        <taxon>Bacillati</taxon>
        <taxon>Actinomycetota</taxon>
        <taxon>Actinomycetes</taxon>
        <taxon>Micrococcales</taxon>
        <taxon>Dermabacteraceae</taxon>
        <taxon>Brachybacterium</taxon>
    </lineage>
</organism>
<keyword evidence="2 4" id="KW-0808">Transferase</keyword>
<dbReference type="PANTHER" id="PTHR21599">
    <property type="entry name" value="GLYCERATE KINASE"/>
    <property type="match status" value="1"/>
</dbReference>
<dbReference type="GeneID" id="303296031"/>
<dbReference type="InterPro" id="IPR018197">
    <property type="entry name" value="Glycerate_kinase_RE-like"/>
</dbReference>
<dbReference type="PIRSF" id="PIRSF006078">
    <property type="entry name" value="GlxK"/>
    <property type="match status" value="1"/>
</dbReference>
<dbReference type="SUPFAM" id="SSF110738">
    <property type="entry name" value="Glycerate kinase I"/>
    <property type="match status" value="1"/>
</dbReference>
<sequence length="408" mass="40332">MTPTAPPAPRTPAAPRTTPTTVLLAPDKFKGTLSAAEVIDALARGIRESAPQVELLSCPIADGGDGTVDAALAAGSELRSSTVTGPTGDPRTARWALSGQTAVLELAEVVGLRALPGRTLAPGAASTRGLGELILAAVEAGASTVMVGLGGSSSTDAGAGLLQGLGAHLLTADGAVIAPGLDGLTSLASVDLAPARTALDGVALIAASDVTNPLVGPDGAAAVYGPQKGIPEADIDHADGVLAAAAEVLDPDAAFRDAPGAGAAGGTGFALFLLGAEQRSGADAVFELADVDALLERADVVVTGEGKLDEQTLHGKGPAEIARRAHGRGLPVAAVAGAVTLDDDLLHAAGIVRAWDLTSRAGSVQEAMENTGTWLTEVGRDLGVWLMSGPTAEELAAEEPIAGASSAR</sequence>
<dbReference type="Proteomes" id="UP001595937">
    <property type="component" value="Unassembled WGS sequence"/>
</dbReference>
<name>A0ABW0FB20_9MICO</name>
<dbReference type="RefSeq" id="WP_193118389.1">
    <property type="nucleotide sequence ID" value="NZ_BAAAIR010000007.1"/>
</dbReference>
<gene>
    <name evidence="5" type="ORF">ACFPK8_01375</name>
</gene>
<dbReference type="NCBIfam" id="TIGR00045">
    <property type="entry name" value="glycerate kinase"/>
    <property type="match status" value="1"/>
</dbReference>
<dbReference type="Gene3D" id="3.90.1510.10">
    <property type="entry name" value="Glycerate kinase, domain 2"/>
    <property type="match status" value="1"/>
</dbReference>
<keyword evidence="6" id="KW-1185">Reference proteome</keyword>
<comment type="similarity">
    <text evidence="1 4">Belongs to the glycerate kinase type-1 family.</text>
</comment>
<comment type="caution">
    <text evidence="5">The sequence shown here is derived from an EMBL/GenBank/DDBJ whole genome shotgun (WGS) entry which is preliminary data.</text>
</comment>
<dbReference type="PANTHER" id="PTHR21599:SF0">
    <property type="entry name" value="GLYCERATE KINASE"/>
    <property type="match status" value="1"/>
</dbReference>